<protein>
    <submittedName>
        <fullName evidence="1">Uncharacterized protein</fullName>
    </submittedName>
</protein>
<name>A0A9P6XU53_RHIOR</name>
<dbReference type="EMBL" id="JAANIT010004629">
    <property type="protein sequence ID" value="KAG1532408.1"/>
    <property type="molecule type" value="Genomic_DNA"/>
</dbReference>
<evidence type="ECO:0000313" key="2">
    <source>
        <dbReference type="Proteomes" id="UP000717996"/>
    </source>
</evidence>
<dbReference type="Proteomes" id="UP000717996">
    <property type="component" value="Unassembled WGS sequence"/>
</dbReference>
<reference evidence="1" key="1">
    <citation type="journal article" date="2020" name="Microb. Genom.">
        <title>Genetic diversity of clinical and environmental Mucorales isolates obtained from an investigation of mucormycosis cases among solid organ transplant recipients.</title>
        <authorList>
            <person name="Nguyen M.H."/>
            <person name="Kaul D."/>
            <person name="Muto C."/>
            <person name="Cheng S.J."/>
            <person name="Richter R.A."/>
            <person name="Bruno V.M."/>
            <person name="Liu G."/>
            <person name="Beyhan S."/>
            <person name="Sundermann A.J."/>
            <person name="Mounaud S."/>
            <person name="Pasculle A.W."/>
            <person name="Nierman W.C."/>
            <person name="Driscoll E."/>
            <person name="Cumbie R."/>
            <person name="Clancy C.J."/>
            <person name="Dupont C.L."/>
        </authorList>
    </citation>
    <scope>NUCLEOTIDE SEQUENCE</scope>
    <source>
        <strain evidence="1">GL16</strain>
    </source>
</reference>
<organism evidence="1 2">
    <name type="scientific">Rhizopus oryzae</name>
    <name type="common">Mucormycosis agent</name>
    <name type="synonym">Rhizopus arrhizus var. delemar</name>
    <dbReference type="NCBI Taxonomy" id="64495"/>
    <lineage>
        <taxon>Eukaryota</taxon>
        <taxon>Fungi</taxon>
        <taxon>Fungi incertae sedis</taxon>
        <taxon>Mucoromycota</taxon>
        <taxon>Mucoromycotina</taxon>
        <taxon>Mucoromycetes</taxon>
        <taxon>Mucorales</taxon>
        <taxon>Mucorineae</taxon>
        <taxon>Rhizopodaceae</taxon>
        <taxon>Rhizopus</taxon>
    </lineage>
</organism>
<evidence type="ECO:0000313" key="1">
    <source>
        <dbReference type="EMBL" id="KAG1532408.1"/>
    </source>
</evidence>
<proteinExistence type="predicted"/>
<dbReference type="OrthoDB" id="2342176at2759"/>
<comment type="caution">
    <text evidence="1">The sequence shown here is derived from an EMBL/GenBank/DDBJ whole genome shotgun (WGS) entry which is preliminary data.</text>
</comment>
<sequence length="131" mass="15238">MSKVNIQVFTDFDGTLSVDGMLFTKVSTVYRLLTGIFVDTGILLIDDHRSLGTERRKALDHAILNGTKTYRFRSRNNLFVAMLINTENRDALQEMWNNVHISWEEAWRDHLDRMEIFDMQANSNILTFHTG</sequence>
<accession>A0A9P6XU53</accession>
<gene>
    <name evidence="1" type="ORF">G6F51_013119</name>
</gene>
<dbReference type="AlphaFoldDB" id="A0A9P6XU53"/>